<dbReference type="Proteomes" id="UP000735302">
    <property type="component" value="Unassembled WGS sequence"/>
</dbReference>
<evidence type="ECO:0000313" key="2">
    <source>
        <dbReference type="EMBL" id="GFN84144.1"/>
    </source>
</evidence>
<keyword evidence="3" id="KW-1185">Reference proteome</keyword>
<proteinExistence type="predicted"/>
<sequence>MGMLVYCTTLVAAALFSDIHAGAWSSVYCMIRLKIFHIVLPPWSWQPGPAVRGYHSGTFSRNSDKTCKTVSSCSPYRRHTKVAD</sequence>
<evidence type="ECO:0000313" key="3">
    <source>
        <dbReference type="Proteomes" id="UP000735302"/>
    </source>
</evidence>
<evidence type="ECO:0008006" key="4">
    <source>
        <dbReference type="Google" id="ProtNLM"/>
    </source>
</evidence>
<dbReference type="AlphaFoldDB" id="A0AAV3YNV6"/>
<name>A0AAV3YNV6_9GAST</name>
<organism evidence="2 3">
    <name type="scientific">Plakobranchus ocellatus</name>
    <dbReference type="NCBI Taxonomy" id="259542"/>
    <lineage>
        <taxon>Eukaryota</taxon>
        <taxon>Metazoa</taxon>
        <taxon>Spiralia</taxon>
        <taxon>Lophotrochozoa</taxon>
        <taxon>Mollusca</taxon>
        <taxon>Gastropoda</taxon>
        <taxon>Heterobranchia</taxon>
        <taxon>Euthyneura</taxon>
        <taxon>Panpulmonata</taxon>
        <taxon>Sacoglossa</taxon>
        <taxon>Placobranchoidea</taxon>
        <taxon>Plakobranchidae</taxon>
        <taxon>Plakobranchus</taxon>
    </lineage>
</organism>
<feature type="signal peptide" evidence="1">
    <location>
        <begin position="1"/>
        <end position="21"/>
    </location>
</feature>
<accession>A0AAV3YNV6</accession>
<protein>
    <recommendedName>
        <fullName evidence="4">Secreted protein</fullName>
    </recommendedName>
</protein>
<comment type="caution">
    <text evidence="2">The sequence shown here is derived from an EMBL/GenBank/DDBJ whole genome shotgun (WGS) entry which is preliminary data.</text>
</comment>
<reference evidence="2 3" key="1">
    <citation type="journal article" date="2021" name="Elife">
        <title>Chloroplast acquisition without the gene transfer in kleptoplastic sea slugs, Plakobranchus ocellatus.</title>
        <authorList>
            <person name="Maeda T."/>
            <person name="Takahashi S."/>
            <person name="Yoshida T."/>
            <person name="Shimamura S."/>
            <person name="Takaki Y."/>
            <person name="Nagai Y."/>
            <person name="Toyoda A."/>
            <person name="Suzuki Y."/>
            <person name="Arimoto A."/>
            <person name="Ishii H."/>
            <person name="Satoh N."/>
            <person name="Nishiyama T."/>
            <person name="Hasebe M."/>
            <person name="Maruyama T."/>
            <person name="Minagawa J."/>
            <person name="Obokata J."/>
            <person name="Shigenobu S."/>
        </authorList>
    </citation>
    <scope>NUCLEOTIDE SEQUENCE [LARGE SCALE GENOMIC DNA]</scope>
</reference>
<gene>
    <name evidence="2" type="ORF">PoB_001065000</name>
</gene>
<dbReference type="EMBL" id="BLXT01001278">
    <property type="protein sequence ID" value="GFN84144.1"/>
    <property type="molecule type" value="Genomic_DNA"/>
</dbReference>
<evidence type="ECO:0000256" key="1">
    <source>
        <dbReference type="SAM" id="SignalP"/>
    </source>
</evidence>
<feature type="chain" id="PRO_5043741431" description="Secreted protein" evidence="1">
    <location>
        <begin position="22"/>
        <end position="84"/>
    </location>
</feature>
<keyword evidence="1" id="KW-0732">Signal</keyword>